<name>A0A059PAR1_9CAUD</name>
<dbReference type="GO" id="GO:0008233">
    <property type="term" value="F:peptidase activity"/>
    <property type="evidence" value="ECO:0007669"/>
    <property type="project" value="UniProtKB-KW"/>
</dbReference>
<keyword evidence="2 8" id="KW-0645">Protease</keyword>
<dbReference type="EMBL" id="KC013029">
    <property type="protein sequence ID" value="AFY98507.1"/>
    <property type="molecule type" value="Genomic_DNA"/>
</dbReference>
<keyword evidence="5" id="KW-1273">Viral capsid maturation</keyword>
<dbReference type="Pfam" id="PF04586">
    <property type="entry name" value="Peptidase_S78"/>
    <property type="match status" value="1"/>
</dbReference>
<evidence type="ECO:0000259" key="7">
    <source>
        <dbReference type="Pfam" id="PF04586"/>
    </source>
</evidence>
<evidence type="ECO:0000256" key="1">
    <source>
        <dbReference type="ARBA" id="ARBA00022612"/>
    </source>
</evidence>
<keyword evidence="4" id="KW-0118">Viral capsid assembly</keyword>
<evidence type="ECO:0000256" key="3">
    <source>
        <dbReference type="ARBA" id="ARBA00022801"/>
    </source>
</evidence>
<dbReference type="RefSeq" id="YP_009044221.1">
    <property type="nucleotide sequence ID" value="NC_024378.1"/>
</dbReference>
<evidence type="ECO:0000313" key="9">
    <source>
        <dbReference type="Proteomes" id="UP000202777"/>
    </source>
</evidence>
<evidence type="ECO:0000256" key="6">
    <source>
        <dbReference type="SAM" id="MobiDB-lite"/>
    </source>
</evidence>
<evidence type="ECO:0000256" key="4">
    <source>
        <dbReference type="ARBA" id="ARBA00022950"/>
    </source>
</evidence>
<organism evidence="8 9">
    <name type="scientific">Leuconostoc phage phiLNTR3</name>
    <dbReference type="NCBI Taxonomy" id="1262521"/>
    <lineage>
        <taxon>Viruses</taxon>
        <taxon>Duplodnaviria</taxon>
        <taxon>Heunggongvirae</taxon>
        <taxon>Uroviricota</taxon>
        <taxon>Caudoviricetes</taxon>
        <taxon>Mccleskeyvirinae</taxon>
        <taxon>Unaquatrovirus</taxon>
        <taxon>Leuconostoc virus LNTR3</taxon>
    </lineage>
</organism>
<evidence type="ECO:0000313" key="8">
    <source>
        <dbReference type="EMBL" id="AFY98507.1"/>
    </source>
</evidence>
<keyword evidence="3" id="KW-0378">Hydrolase</keyword>
<feature type="compositionally biased region" description="Basic and acidic residues" evidence="6">
    <location>
        <begin position="153"/>
        <end position="165"/>
    </location>
</feature>
<gene>
    <name evidence="8" type="ORF">phiLNTR3_014</name>
</gene>
<feature type="region of interest" description="Disordered" evidence="6">
    <location>
        <begin position="179"/>
        <end position="209"/>
    </location>
</feature>
<protein>
    <submittedName>
        <fullName evidence="8">Putative phage prohead protease</fullName>
    </submittedName>
</protein>
<feature type="domain" description="Prohead serine protease" evidence="7">
    <location>
        <begin position="32"/>
        <end position="146"/>
    </location>
</feature>
<evidence type="ECO:0000256" key="5">
    <source>
        <dbReference type="ARBA" id="ARBA00023045"/>
    </source>
</evidence>
<accession>A0A059PAR1</accession>
<sequence length="241" mass="26203">MKIATLATKVQKSDSGKIKGIANSLTMTRSGITVTQDAGKEVVGKTVPLLLSHDWNKPSIGSVTMTAVDDDGLHYEGSLFKNAPDRDLLLEGIEAGTNYVSIGFGVDNIDTEGNIDSIDLLELSLTSTPADPKATAEIVKQAIEKEEDDKMDEEPKAQPADDKEAPTLQDVLDAIADLKKGFDEAKPKDDKPKGDNKQADDKDAEVQSLKEQIATLQSFMLHVDRRSLSLDEEMAFDSLHY</sequence>
<feature type="compositionally biased region" description="Basic and acidic residues" evidence="6">
    <location>
        <begin position="179"/>
        <end position="205"/>
    </location>
</feature>
<reference evidence="8 9" key="1">
    <citation type="journal article" date="2014" name="Int. J. Food Microbiol.">
        <title>Sequence and comparative analysis of Leuconostoc dairy bacteriophages.</title>
        <authorList>
            <person name="Kot W."/>
            <person name="Hansen L.H."/>
            <person name="Neve H."/>
            <person name="Hammer K."/>
            <person name="Jacobsen S."/>
            <person name="Pedersen P.D."/>
            <person name="Sorensen S.J."/>
            <person name="Heller K.J."/>
            <person name="Vogensen F.K."/>
        </authorList>
    </citation>
    <scope>NUCLEOTIDE SEQUENCE [LARGE SCALE GENOMIC DNA]</scope>
</reference>
<proteinExistence type="predicted"/>
<dbReference type="GeneID" id="19736319"/>
<dbReference type="KEGG" id="vg:19736319"/>
<dbReference type="GO" id="GO:0006508">
    <property type="term" value="P:proteolysis"/>
    <property type="evidence" value="ECO:0007669"/>
    <property type="project" value="UniProtKB-KW"/>
</dbReference>
<dbReference type="Proteomes" id="UP000202777">
    <property type="component" value="Segment"/>
</dbReference>
<evidence type="ECO:0000256" key="2">
    <source>
        <dbReference type="ARBA" id="ARBA00022670"/>
    </source>
</evidence>
<dbReference type="GO" id="GO:0046797">
    <property type="term" value="P:viral procapsid maturation"/>
    <property type="evidence" value="ECO:0007669"/>
    <property type="project" value="UniProtKB-KW"/>
</dbReference>
<feature type="region of interest" description="Disordered" evidence="6">
    <location>
        <begin position="144"/>
        <end position="167"/>
    </location>
</feature>
<dbReference type="InterPro" id="IPR054613">
    <property type="entry name" value="Peptidase_S78_dom"/>
</dbReference>
<keyword evidence="1" id="KW-1188">Viral release from host cell</keyword>